<keyword evidence="3" id="KW-1185">Reference proteome</keyword>
<evidence type="ECO:0000256" key="1">
    <source>
        <dbReference type="SAM" id="MobiDB-lite"/>
    </source>
</evidence>
<proteinExistence type="predicted"/>
<name>A0A8S4R415_9NEOP</name>
<protein>
    <submittedName>
        <fullName evidence="2">Jg21420 protein</fullName>
    </submittedName>
</protein>
<evidence type="ECO:0000313" key="3">
    <source>
        <dbReference type="Proteomes" id="UP000838756"/>
    </source>
</evidence>
<dbReference type="EMBL" id="CAKXAJ010023054">
    <property type="protein sequence ID" value="CAH2227398.1"/>
    <property type="molecule type" value="Genomic_DNA"/>
</dbReference>
<dbReference type="AlphaFoldDB" id="A0A8S4R415"/>
<dbReference type="Proteomes" id="UP000838756">
    <property type="component" value="Unassembled WGS sequence"/>
</dbReference>
<comment type="caution">
    <text evidence="2">The sequence shown here is derived from an EMBL/GenBank/DDBJ whole genome shotgun (WGS) entry which is preliminary data.</text>
</comment>
<accession>A0A8S4R415</accession>
<organism evidence="2 3">
    <name type="scientific">Pararge aegeria aegeria</name>
    <dbReference type="NCBI Taxonomy" id="348720"/>
    <lineage>
        <taxon>Eukaryota</taxon>
        <taxon>Metazoa</taxon>
        <taxon>Ecdysozoa</taxon>
        <taxon>Arthropoda</taxon>
        <taxon>Hexapoda</taxon>
        <taxon>Insecta</taxon>
        <taxon>Pterygota</taxon>
        <taxon>Neoptera</taxon>
        <taxon>Endopterygota</taxon>
        <taxon>Lepidoptera</taxon>
        <taxon>Glossata</taxon>
        <taxon>Ditrysia</taxon>
        <taxon>Papilionoidea</taxon>
        <taxon>Nymphalidae</taxon>
        <taxon>Satyrinae</taxon>
        <taxon>Satyrini</taxon>
        <taxon>Parargina</taxon>
        <taxon>Pararge</taxon>
    </lineage>
</organism>
<reference evidence="2" key="1">
    <citation type="submission" date="2022-03" db="EMBL/GenBank/DDBJ databases">
        <authorList>
            <person name="Lindestad O."/>
        </authorList>
    </citation>
    <scope>NUCLEOTIDE SEQUENCE</scope>
</reference>
<feature type="region of interest" description="Disordered" evidence="1">
    <location>
        <begin position="1"/>
        <end position="33"/>
    </location>
</feature>
<gene>
    <name evidence="2" type="primary">jg21420</name>
    <name evidence="2" type="ORF">PAEG_LOCUS7914</name>
</gene>
<sequence>MVAGAGALTGENTDHWAANPEDALAGDHAGERAEVGRHKLRPCPIDCNGTDTCSGGAAAHSWPLHGIYAVNILTIWSLSALALSDTVSTSTST</sequence>
<evidence type="ECO:0000313" key="2">
    <source>
        <dbReference type="EMBL" id="CAH2227398.1"/>
    </source>
</evidence>